<reference evidence="1 2" key="1">
    <citation type="submission" date="2016-10" db="EMBL/GenBank/DDBJ databases">
        <authorList>
            <person name="de Groot N.N."/>
        </authorList>
    </citation>
    <scope>NUCLEOTIDE SEQUENCE [LARGE SCALE GENOMIC DNA]</scope>
    <source>
        <strain evidence="1 2">LMG 2158</strain>
    </source>
</reference>
<dbReference type="AlphaFoldDB" id="A0A1H6NTX3"/>
<protein>
    <submittedName>
        <fullName evidence="1">Uncharacterized protein</fullName>
    </submittedName>
</protein>
<dbReference type="OrthoDB" id="6983754at2"/>
<organism evidence="1 2">
    <name type="scientific">Pseudomonas asplenii</name>
    <dbReference type="NCBI Taxonomy" id="53407"/>
    <lineage>
        <taxon>Bacteria</taxon>
        <taxon>Pseudomonadati</taxon>
        <taxon>Pseudomonadota</taxon>
        <taxon>Gammaproteobacteria</taxon>
        <taxon>Pseudomonadales</taxon>
        <taxon>Pseudomonadaceae</taxon>
        <taxon>Pseudomonas</taxon>
    </lineage>
</organism>
<gene>
    <name evidence="1" type="ORF">SAMN05216581_3277</name>
</gene>
<evidence type="ECO:0000313" key="2">
    <source>
        <dbReference type="Proteomes" id="UP000182272"/>
    </source>
</evidence>
<dbReference type="Proteomes" id="UP000182272">
    <property type="component" value="Chromosome I"/>
</dbReference>
<dbReference type="RefSeq" id="WP_019363548.1">
    <property type="nucleotide sequence ID" value="NZ_LT629972.1"/>
</dbReference>
<name>A0A1H6NTX3_9PSED</name>
<dbReference type="EMBL" id="LT629972">
    <property type="protein sequence ID" value="SEI16977.1"/>
    <property type="molecule type" value="Genomic_DNA"/>
</dbReference>
<evidence type="ECO:0000313" key="1">
    <source>
        <dbReference type="EMBL" id="SEI16977.1"/>
    </source>
</evidence>
<accession>A0A1H6NTX3</accession>
<proteinExistence type="predicted"/>
<sequence>MSPFEKGYKAFLEGVAEDGNPFPKFLQPYSHQFWLAGWRRAKKEA</sequence>